<organism evidence="2">
    <name type="scientific">Cyprinus carpio</name>
    <name type="common">Common carp</name>
    <dbReference type="NCBI Taxonomy" id="7962"/>
    <lineage>
        <taxon>Eukaryota</taxon>
        <taxon>Metazoa</taxon>
        <taxon>Chordata</taxon>
        <taxon>Craniata</taxon>
        <taxon>Vertebrata</taxon>
        <taxon>Euteleostomi</taxon>
        <taxon>Actinopterygii</taxon>
        <taxon>Neopterygii</taxon>
        <taxon>Teleostei</taxon>
        <taxon>Ostariophysi</taxon>
        <taxon>Cypriniformes</taxon>
        <taxon>Cyprinidae</taxon>
        <taxon>Cyprininae</taxon>
        <taxon>Cyprinus</taxon>
    </lineage>
</organism>
<sequence>MKEPVVIGLFCGPKKPSSAKEFLGDFVAELQQLEKGFEIEGKTLKLELDTVICDTPARSFVKNTKNHNGYHGCDKCSQPGKYINRRMTYPYTDYPLRTDDSFENMVDESHHHEGPHPFHGSSVGMVSQFPLDYMHLVCLGVVRRLLNIWLRGPLNFRVPANIAERMSAKLVEMRSYIPVEFARKPRSLRELDRWKATEFRQFLLYTGPVVLGTFLDRNMYSNFMLLFSGIAILVSPRLSCHTQYAHTLLRSFVSHFGEIYGKDQLVYNVHSLVHLADEVQRHGCLDAFSAFPYESYLNKLKRLVRKPDFPLAQIIRRLSEMRITETPLNGASFKKQHFVGPLVDGLSVKAQYGEMACDKWTVKVSTGDNMFVIGNEICIIHNIVECSDGVYVVYKEFSEKSLFFTYPFNSEYLNIHIISQTSDILKCVKASELVQKCVALPHRDGFVAIPLFHTF</sequence>
<gene>
    <name evidence="1 2" type="primary">LOC109108693</name>
</gene>
<dbReference type="RefSeq" id="XP_042605418.1">
    <property type="nucleotide sequence ID" value="XM_042749484.1"/>
</dbReference>
<accession>A0A9Q9XP56</accession>
<evidence type="ECO:0000313" key="1">
    <source>
        <dbReference type="RefSeq" id="XP_042605417.1"/>
    </source>
</evidence>
<dbReference type="GeneID" id="109108693"/>
<dbReference type="AlphaFoldDB" id="A0A9Q9XP56"/>
<protein>
    <submittedName>
        <fullName evidence="1 2">Uncharacterized protein LOC109108693</fullName>
    </submittedName>
</protein>
<evidence type="ECO:0000313" key="2">
    <source>
        <dbReference type="RefSeq" id="XP_042605418.1"/>
    </source>
</evidence>
<dbReference type="KEGG" id="ccar:109108693"/>
<dbReference type="OrthoDB" id="10036512at2759"/>
<dbReference type="RefSeq" id="XP_042605417.1">
    <property type="nucleotide sequence ID" value="XM_042749483.1"/>
</dbReference>
<dbReference type="PANTHER" id="PTHR33053:SF24">
    <property type="entry name" value="TRANSPOSASE DOMAIN-CONTAINING PROTEIN"/>
    <property type="match status" value="1"/>
</dbReference>
<dbReference type="Proteomes" id="UP001155660">
    <property type="component" value="Chromosome B22"/>
</dbReference>
<reference evidence="1 2" key="1">
    <citation type="submission" date="2025-04" db="UniProtKB">
        <authorList>
            <consortium name="RefSeq"/>
        </authorList>
    </citation>
    <scope>IDENTIFICATION</scope>
    <source>
        <tissue evidence="1 2">Muscle</tissue>
    </source>
</reference>
<name>A0A9Q9XP56_CYPCA</name>
<proteinExistence type="predicted"/>
<dbReference type="PANTHER" id="PTHR33053">
    <property type="entry name" value="PROTEIN, PUTATIVE-RELATED"/>
    <property type="match status" value="1"/>
</dbReference>